<dbReference type="PANTHER" id="PTHR11070">
    <property type="entry name" value="UVRD / RECB / PCRA DNA HELICASE FAMILY MEMBER"/>
    <property type="match status" value="1"/>
</dbReference>
<organism evidence="3 4">
    <name type="scientific">Bordetella bronchialis</name>
    <dbReference type="NCBI Taxonomy" id="463025"/>
    <lineage>
        <taxon>Bacteria</taxon>
        <taxon>Pseudomonadati</taxon>
        <taxon>Pseudomonadota</taxon>
        <taxon>Betaproteobacteria</taxon>
        <taxon>Burkholderiales</taxon>
        <taxon>Alcaligenaceae</taxon>
        <taxon>Bordetella</taxon>
    </lineage>
</organism>
<dbReference type="GO" id="GO:0043138">
    <property type="term" value="F:3'-5' DNA helicase activity"/>
    <property type="evidence" value="ECO:0007669"/>
    <property type="project" value="TreeGrafter"/>
</dbReference>
<dbReference type="Proteomes" id="UP000092213">
    <property type="component" value="Chromosome"/>
</dbReference>
<dbReference type="GO" id="GO:0003677">
    <property type="term" value="F:DNA binding"/>
    <property type="evidence" value="ECO:0007669"/>
    <property type="project" value="InterPro"/>
</dbReference>
<dbReference type="Pfam" id="PF13538">
    <property type="entry name" value="UvrD_C_2"/>
    <property type="match status" value="1"/>
</dbReference>
<sequence length="552" mass="61367">MAHIIPDGWENQRRSGPAQRELDTLARLKAGLPDDYTVYHAVHWTNVEGRHAIYGEIDFVIANRSGDLLVIEQKTGALDETPDGLAKRHEGKARLVAVQMARTADSLRAKLARSLDGAEITLDYLLYCPDHRVLAPTTAGLVPERIVDASRRDRLCGVIKDILPPGAPSPLAARVDRFLRDIIRLEVDVSALIGQTRTLVTRLAGGLAHWARQLDIDPYRLRVTGTAGSGKTQLALAEYRDAVDQGKRPLYVCFNRPLADHFNRIAPRGGLVCSFHMLCDRLLRAAGRAPDFSQPDAFDRLVDEASTLPVPADFLFDTVIVDEGQDFDARWRDTVLRLAKPAARVLWLEDPMQNLYGNTPPELPGWVRMRAQSNFRSPRPVVGFLQTILPDDTHIEAQAPVLDADVEVLAYHDEETLARAVKQGIRKCYSAGFRQEDVALLSYHGHKSSQVLRKDRLGPHTLRRFTGQYDMFGQPEYSAGEILAESVYRFKGQSIPAVVFAEIDFDALDEQAVRKLFVGATRATLKLILVAAEPAAAVLRDKLGRRAGDEDT</sequence>
<dbReference type="InterPro" id="IPR000212">
    <property type="entry name" value="DNA_helicase_UvrD/REP"/>
</dbReference>
<dbReference type="Gene3D" id="3.40.50.300">
    <property type="entry name" value="P-loop containing nucleotide triphosphate hydrolases"/>
    <property type="match status" value="2"/>
</dbReference>
<evidence type="ECO:0000259" key="2">
    <source>
        <dbReference type="Pfam" id="PF13538"/>
    </source>
</evidence>
<dbReference type="STRING" id="463025.BAU08_04055"/>
<dbReference type="SUPFAM" id="SSF52540">
    <property type="entry name" value="P-loop containing nucleoside triphosphate hydrolases"/>
    <property type="match status" value="1"/>
</dbReference>
<dbReference type="InterPro" id="IPR027417">
    <property type="entry name" value="P-loop_NTPase"/>
</dbReference>
<dbReference type="EMBL" id="CP016171">
    <property type="protein sequence ID" value="ANN70614.1"/>
    <property type="molecule type" value="Genomic_DNA"/>
</dbReference>
<gene>
    <name evidence="3" type="ORF">BAU08_04055</name>
</gene>
<dbReference type="GO" id="GO:0000725">
    <property type="term" value="P:recombinational repair"/>
    <property type="evidence" value="ECO:0007669"/>
    <property type="project" value="TreeGrafter"/>
</dbReference>
<dbReference type="PANTHER" id="PTHR11070:SF2">
    <property type="entry name" value="ATP-DEPENDENT DNA HELICASE SRS2"/>
    <property type="match status" value="1"/>
</dbReference>
<evidence type="ECO:0000313" key="4">
    <source>
        <dbReference type="Proteomes" id="UP000092213"/>
    </source>
</evidence>
<feature type="domain" description="UvrD-like helicase C-terminal" evidence="2">
    <location>
        <begin position="483"/>
        <end position="530"/>
    </location>
</feature>
<evidence type="ECO:0000313" key="3">
    <source>
        <dbReference type="EMBL" id="ANN70614.1"/>
    </source>
</evidence>
<accession>A0A193FU92</accession>
<dbReference type="GO" id="GO:0005524">
    <property type="term" value="F:ATP binding"/>
    <property type="evidence" value="ECO:0007669"/>
    <property type="project" value="InterPro"/>
</dbReference>
<protein>
    <recommendedName>
        <fullName evidence="1">DNA 3'-5' helicase II</fullName>
    </recommendedName>
</protein>
<dbReference type="InterPro" id="IPR027785">
    <property type="entry name" value="UvrD-like_helicase_C"/>
</dbReference>
<reference evidence="3 4" key="1">
    <citation type="submission" date="2016-06" db="EMBL/GenBank/DDBJ databases">
        <title>Complete genome sequences of Bordetella bronchialis and Bordetella flabilis.</title>
        <authorList>
            <person name="LiPuma J.J."/>
            <person name="Spilker T."/>
        </authorList>
    </citation>
    <scope>NUCLEOTIDE SEQUENCE [LARGE SCALE GENOMIC DNA]</scope>
    <source>
        <strain evidence="3 4">AU17976</strain>
    </source>
</reference>
<name>A0A193FU92_9BORD</name>
<dbReference type="AlphaFoldDB" id="A0A193FU92"/>
<proteinExistence type="predicted"/>
<evidence type="ECO:0000256" key="1">
    <source>
        <dbReference type="ARBA" id="ARBA00034923"/>
    </source>
</evidence>
<dbReference type="RefSeq" id="WP_066668241.1">
    <property type="nucleotide sequence ID" value="NZ_CP016171.1"/>
</dbReference>